<gene>
    <name evidence="2" type="ORF">MSAN_00876000</name>
</gene>
<evidence type="ECO:0000313" key="2">
    <source>
        <dbReference type="EMBL" id="KAF7368098.1"/>
    </source>
</evidence>
<evidence type="ECO:0000256" key="1">
    <source>
        <dbReference type="SAM" id="MobiDB-lite"/>
    </source>
</evidence>
<feature type="compositionally biased region" description="Low complexity" evidence="1">
    <location>
        <begin position="362"/>
        <end position="378"/>
    </location>
</feature>
<reference evidence="2" key="1">
    <citation type="submission" date="2020-05" db="EMBL/GenBank/DDBJ databases">
        <title>Mycena genomes resolve the evolution of fungal bioluminescence.</title>
        <authorList>
            <person name="Tsai I.J."/>
        </authorList>
    </citation>
    <scope>NUCLEOTIDE SEQUENCE</scope>
    <source>
        <strain evidence="2">160909Yilan</strain>
    </source>
</reference>
<accession>A0A8H7DDH4</accession>
<dbReference type="EMBL" id="JACAZH010000005">
    <property type="protein sequence ID" value="KAF7368098.1"/>
    <property type="molecule type" value="Genomic_DNA"/>
</dbReference>
<organism evidence="2 3">
    <name type="scientific">Mycena sanguinolenta</name>
    <dbReference type="NCBI Taxonomy" id="230812"/>
    <lineage>
        <taxon>Eukaryota</taxon>
        <taxon>Fungi</taxon>
        <taxon>Dikarya</taxon>
        <taxon>Basidiomycota</taxon>
        <taxon>Agaricomycotina</taxon>
        <taxon>Agaricomycetes</taxon>
        <taxon>Agaricomycetidae</taxon>
        <taxon>Agaricales</taxon>
        <taxon>Marasmiineae</taxon>
        <taxon>Mycenaceae</taxon>
        <taxon>Mycena</taxon>
    </lineage>
</organism>
<comment type="caution">
    <text evidence="2">The sequence shown here is derived from an EMBL/GenBank/DDBJ whole genome shotgun (WGS) entry which is preliminary data.</text>
</comment>
<dbReference type="OrthoDB" id="3052546at2759"/>
<protein>
    <submittedName>
        <fullName evidence="2">Uncharacterized protein</fullName>
    </submittedName>
</protein>
<keyword evidence="3" id="KW-1185">Reference proteome</keyword>
<dbReference type="Proteomes" id="UP000623467">
    <property type="component" value="Unassembled WGS sequence"/>
</dbReference>
<feature type="region of interest" description="Disordered" evidence="1">
    <location>
        <begin position="347"/>
        <end position="378"/>
    </location>
</feature>
<dbReference type="AlphaFoldDB" id="A0A8H7DDH4"/>
<name>A0A8H7DDH4_9AGAR</name>
<sequence>MDPSSQFYNLSSCSDDFRMPSSDSYSDDSRTAAGSDDTSLLVDHLANNYGLDNDYRGELHTFSQLARSLPCVQSKVVLIQHANTLQNQQAIEQLMRMCTTIQNNIDTLLQSVSNSTKFTLEHKAEITAACKAVFSTGRLTDFDNDSLKPQVILHLKKHKDVNGFKLFFEDMSQAQSKALLNLTGRTLSQVKTSFRRMVIKSLPGENNVGCGIKELTNTLGSKYLGGTENVKPKHAIWLLIIRSFVRTDPELRMAPADVDSDNDVALSRLRPVTASSLRPSGIDRKKLWKRKNKQFGTVDLKAAPWTSYINNCVVEERVLFPNDALALIVGNDGGVAPAPATLNRLSGVSSEAGGSRGPLPLTAVTNTSTASTSSGNRASLDNLINTPTLFTYNGAPMNSGSGFVFPSLNVRDREAGARYQAPSR</sequence>
<proteinExistence type="predicted"/>
<evidence type="ECO:0000313" key="3">
    <source>
        <dbReference type="Proteomes" id="UP000623467"/>
    </source>
</evidence>